<evidence type="ECO:0000313" key="5">
    <source>
        <dbReference type="EMBL" id="VEU44581.1"/>
    </source>
</evidence>
<evidence type="ECO:0000256" key="2">
    <source>
        <dbReference type="SAM" id="MobiDB-lite"/>
    </source>
</evidence>
<protein>
    <recommendedName>
        <fullName evidence="4">NADH:ubiquinone oxidoreductase intermediate-associated protein 30 domain-containing protein</fullName>
    </recommendedName>
</protein>
<dbReference type="AlphaFoldDB" id="A0A448ZRA7"/>
<feature type="compositionally biased region" description="Basic and acidic residues" evidence="2">
    <location>
        <begin position="54"/>
        <end position="68"/>
    </location>
</feature>
<evidence type="ECO:0000313" key="6">
    <source>
        <dbReference type="Proteomes" id="UP000291116"/>
    </source>
</evidence>
<dbReference type="PANTHER" id="PTHR13194">
    <property type="entry name" value="COMPLEX I INTERMEDIATE-ASSOCIATED PROTEIN 30"/>
    <property type="match status" value="1"/>
</dbReference>
<name>A0A448ZRA7_9STRA</name>
<accession>A0A448ZRA7</accession>
<dbReference type="Pfam" id="PF08547">
    <property type="entry name" value="CIA30"/>
    <property type="match status" value="1"/>
</dbReference>
<evidence type="ECO:0000256" key="1">
    <source>
        <dbReference type="ARBA" id="ARBA00007884"/>
    </source>
</evidence>
<dbReference type="SUPFAM" id="SSF49785">
    <property type="entry name" value="Galactose-binding domain-like"/>
    <property type="match status" value="1"/>
</dbReference>
<gene>
    <name evidence="5" type="ORF">PSNMU_V1.4_AUG-EV-PASAV3_0116970</name>
</gene>
<dbReference type="Proteomes" id="UP000291116">
    <property type="component" value="Unassembled WGS sequence"/>
</dbReference>
<dbReference type="InterPro" id="IPR039131">
    <property type="entry name" value="NDUFAF1"/>
</dbReference>
<dbReference type="Gene3D" id="2.60.120.430">
    <property type="entry name" value="Galactose-binding lectin"/>
    <property type="match status" value="1"/>
</dbReference>
<organism evidence="5 6">
    <name type="scientific">Pseudo-nitzschia multistriata</name>
    <dbReference type="NCBI Taxonomy" id="183589"/>
    <lineage>
        <taxon>Eukaryota</taxon>
        <taxon>Sar</taxon>
        <taxon>Stramenopiles</taxon>
        <taxon>Ochrophyta</taxon>
        <taxon>Bacillariophyta</taxon>
        <taxon>Bacillariophyceae</taxon>
        <taxon>Bacillariophycidae</taxon>
        <taxon>Bacillariales</taxon>
        <taxon>Bacillariaceae</taxon>
        <taxon>Pseudo-nitzschia</taxon>
    </lineage>
</organism>
<sequence length="313" mass="33702">MTGAFFSFPSFFLLLLAVLLVSSPHAHTASAFSLNKWSTATRSRNICLNGSTDTQRDESSSTKPTQKDNKAMAFLKKIGKVGGTKVDYTNAVGVDEGSGGAKVCSSNASKVDHDTALKKARHAYRSCTESGSIDDLSETFPITSSGTQWAGVTDKSVGGKSSGTLVRKSFEGRVSNVLDASISLDQDGVGFVQMVTDLALDPAVSNTVDASDYDGVELDVFYKGDAGEERFNVHLKDSHCTRQFSSYRATFAVPEGDWTTVKLPWEVFEGFGWGAVEHNLDRSALRRLGIVAIGKEMDVTLALSGIRFLPKQN</sequence>
<dbReference type="InterPro" id="IPR013857">
    <property type="entry name" value="NADH-UbQ_OxRdtase-assoc_prot30"/>
</dbReference>
<feature type="region of interest" description="Disordered" evidence="2">
    <location>
        <begin position="48"/>
        <end position="68"/>
    </location>
</feature>
<dbReference type="InterPro" id="IPR008979">
    <property type="entry name" value="Galactose-bd-like_sf"/>
</dbReference>
<reference evidence="5 6" key="1">
    <citation type="submission" date="2019-01" db="EMBL/GenBank/DDBJ databases">
        <authorList>
            <person name="Ferrante I. M."/>
        </authorList>
    </citation>
    <scope>NUCLEOTIDE SEQUENCE [LARGE SCALE GENOMIC DNA]</scope>
    <source>
        <strain evidence="5 6">B856</strain>
    </source>
</reference>
<feature type="chain" id="PRO_5019524463" description="NADH:ubiquinone oxidoreductase intermediate-associated protein 30 domain-containing protein" evidence="3">
    <location>
        <begin position="32"/>
        <end position="313"/>
    </location>
</feature>
<dbReference type="PANTHER" id="PTHR13194:SF19">
    <property type="entry name" value="NAD(P)-BINDING ROSSMANN-FOLD SUPERFAMILY PROTEIN"/>
    <property type="match status" value="1"/>
</dbReference>
<feature type="domain" description="NADH:ubiquinone oxidoreductase intermediate-associated protein 30" evidence="4">
    <location>
        <begin position="144"/>
        <end position="296"/>
    </location>
</feature>
<evidence type="ECO:0000259" key="4">
    <source>
        <dbReference type="Pfam" id="PF08547"/>
    </source>
</evidence>
<keyword evidence="3" id="KW-0732">Signal</keyword>
<feature type="signal peptide" evidence="3">
    <location>
        <begin position="1"/>
        <end position="31"/>
    </location>
</feature>
<proteinExistence type="inferred from homology"/>
<dbReference type="EMBL" id="CAACVS010000650">
    <property type="protein sequence ID" value="VEU44581.1"/>
    <property type="molecule type" value="Genomic_DNA"/>
</dbReference>
<comment type="similarity">
    <text evidence="1">Belongs to the CIA30 family.</text>
</comment>
<dbReference type="OrthoDB" id="40160at2759"/>
<evidence type="ECO:0000256" key="3">
    <source>
        <dbReference type="SAM" id="SignalP"/>
    </source>
</evidence>
<keyword evidence="6" id="KW-1185">Reference proteome</keyword>